<reference evidence="1" key="1">
    <citation type="journal article" date="2023" name="PLoS Negl. Trop. Dis.">
        <title>A genome sequence for Biomphalaria pfeifferi, the major vector snail for the human-infecting parasite Schistosoma mansoni.</title>
        <authorList>
            <person name="Bu L."/>
            <person name="Lu L."/>
            <person name="Laidemitt M.R."/>
            <person name="Zhang S.M."/>
            <person name="Mutuku M."/>
            <person name="Mkoji G."/>
            <person name="Steinauer M."/>
            <person name="Loker E.S."/>
        </authorList>
    </citation>
    <scope>NUCLEOTIDE SEQUENCE</scope>
    <source>
        <tissue evidence="1">Whole Snail</tissue>
    </source>
</reference>
<dbReference type="EMBL" id="JASAOG010000141">
    <property type="protein sequence ID" value="KAK0048147.1"/>
    <property type="molecule type" value="Genomic_DNA"/>
</dbReference>
<accession>A0AAD8B524</accession>
<protein>
    <submittedName>
        <fullName evidence="1">Uncharacterized protein</fullName>
    </submittedName>
</protein>
<reference evidence="1" key="2">
    <citation type="submission" date="2023-04" db="EMBL/GenBank/DDBJ databases">
        <authorList>
            <person name="Bu L."/>
            <person name="Lu L."/>
            <person name="Laidemitt M.R."/>
            <person name="Zhang S.M."/>
            <person name="Mutuku M."/>
            <person name="Mkoji G."/>
            <person name="Steinauer M."/>
            <person name="Loker E.S."/>
        </authorList>
    </citation>
    <scope>NUCLEOTIDE SEQUENCE</scope>
    <source>
        <strain evidence="1">KasaAsao</strain>
        <tissue evidence="1">Whole Snail</tissue>
    </source>
</reference>
<comment type="caution">
    <text evidence="1">The sequence shown here is derived from an EMBL/GenBank/DDBJ whole genome shotgun (WGS) entry which is preliminary data.</text>
</comment>
<dbReference type="AlphaFoldDB" id="A0AAD8B524"/>
<feature type="non-terminal residue" evidence="1">
    <location>
        <position position="196"/>
    </location>
</feature>
<proteinExistence type="predicted"/>
<evidence type="ECO:0000313" key="2">
    <source>
        <dbReference type="Proteomes" id="UP001233172"/>
    </source>
</evidence>
<evidence type="ECO:0000313" key="1">
    <source>
        <dbReference type="EMBL" id="KAK0048147.1"/>
    </source>
</evidence>
<dbReference type="Proteomes" id="UP001233172">
    <property type="component" value="Unassembled WGS sequence"/>
</dbReference>
<feature type="non-terminal residue" evidence="1">
    <location>
        <position position="1"/>
    </location>
</feature>
<gene>
    <name evidence="1" type="ORF">Bpfe_022407</name>
</gene>
<sequence>ECQIPGQGHSWLMQTCQPCGQDEYNDGTRNYCIYCPYTESIARDTCFGSNYKTIKNVDLEITFDYQSNFCQFTDEMATKGGKLLTANLLSNFPNSGLCLNLIYCDNMIFQINKSDLCKLGKTCSQSANCTDFITRATVNFYNVPEFVSTSSNELRQSIEVFVESLSNLTQLNTNLTDKMKVAVKLPPVNSSVSVIP</sequence>
<keyword evidence="2" id="KW-1185">Reference proteome</keyword>
<name>A0AAD8B524_BIOPF</name>
<organism evidence="1 2">
    <name type="scientific">Biomphalaria pfeifferi</name>
    <name type="common">Bloodfluke planorb</name>
    <name type="synonym">Freshwater snail</name>
    <dbReference type="NCBI Taxonomy" id="112525"/>
    <lineage>
        <taxon>Eukaryota</taxon>
        <taxon>Metazoa</taxon>
        <taxon>Spiralia</taxon>
        <taxon>Lophotrochozoa</taxon>
        <taxon>Mollusca</taxon>
        <taxon>Gastropoda</taxon>
        <taxon>Heterobranchia</taxon>
        <taxon>Euthyneura</taxon>
        <taxon>Panpulmonata</taxon>
        <taxon>Hygrophila</taxon>
        <taxon>Lymnaeoidea</taxon>
        <taxon>Planorbidae</taxon>
        <taxon>Biomphalaria</taxon>
    </lineage>
</organism>